<dbReference type="InterPro" id="IPR036179">
    <property type="entry name" value="Ig-like_dom_sf"/>
</dbReference>
<dbReference type="InterPro" id="IPR015943">
    <property type="entry name" value="WD40/YVTN_repeat-like_dom_sf"/>
</dbReference>
<dbReference type="GO" id="GO:0030215">
    <property type="term" value="F:semaphorin receptor binding"/>
    <property type="evidence" value="ECO:0007669"/>
    <property type="project" value="InterPro"/>
</dbReference>
<reference evidence="10" key="1">
    <citation type="submission" date="2023-08" db="EMBL/GenBank/DDBJ databases">
        <title>Pelteobagrus vachellii genome.</title>
        <authorList>
            <person name="Liu H."/>
        </authorList>
    </citation>
    <scope>NUCLEOTIDE SEQUENCE</scope>
    <source>
        <strain evidence="10">PRFRI_2022a</strain>
        <tissue evidence="10">Muscle</tissue>
    </source>
</reference>
<accession>A0AA88N2T9</accession>
<feature type="chain" id="PRO_5041636843" description="Semaphorin-7A" evidence="7">
    <location>
        <begin position="25"/>
        <end position="626"/>
    </location>
</feature>
<keyword evidence="4" id="KW-1015">Disulfide bond</keyword>
<evidence type="ECO:0000259" key="8">
    <source>
        <dbReference type="PROSITE" id="PS50835"/>
    </source>
</evidence>
<dbReference type="InterPro" id="IPR001627">
    <property type="entry name" value="Semap_dom"/>
</dbReference>
<dbReference type="PANTHER" id="PTHR11036">
    <property type="entry name" value="SEMAPHORIN"/>
    <property type="match status" value="1"/>
</dbReference>
<evidence type="ECO:0000259" key="9">
    <source>
        <dbReference type="PROSITE" id="PS51004"/>
    </source>
</evidence>
<name>A0AA88N2T9_TACVA</name>
<evidence type="ECO:0000256" key="5">
    <source>
        <dbReference type="ARBA" id="ARBA00023180"/>
    </source>
</evidence>
<dbReference type="GO" id="GO:0030335">
    <property type="term" value="P:positive regulation of cell migration"/>
    <property type="evidence" value="ECO:0007669"/>
    <property type="project" value="TreeGrafter"/>
</dbReference>
<dbReference type="Proteomes" id="UP001187315">
    <property type="component" value="Unassembled WGS sequence"/>
</dbReference>
<comment type="subcellular location">
    <subcellularLocation>
        <location evidence="1">Membrane</location>
    </subcellularLocation>
</comment>
<feature type="domain" description="Sema" evidence="9">
    <location>
        <begin position="20"/>
        <end position="461"/>
    </location>
</feature>
<dbReference type="GO" id="GO:0005886">
    <property type="term" value="C:plasma membrane"/>
    <property type="evidence" value="ECO:0007669"/>
    <property type="project" value="TreeGrafter"/>
</dbReference>
<dbReference type="Pfam" id="PF01403">
    <property type="entry name" value="Sema"/>
    <property type="match status" value="1"/>
</dbReference>
<dbReference type="AlphaFoldDB" id="A0AA88N2T9"/>
<evidence type="ECO:0000313" key="11">
    <source>
        <dbReference type="Proteomes" id="UP001187315"/>
    </source>
</evidence>
<comment type="caution">
    <text evidence="10">The sequence shown here is derived from an EMBL/GenBank/DDBJ whole genome shotgun (WGS) entry which is preliminary data.</text>
</comment>
<dbReference type="SMART" id="SM00423">
    <property type="entry name" value="PSI"/>
    <property type="match status" value="1"/>
</dbReference>
<keyword evidence="7" id="KW-0732">Signal</keyword>
<dbReference type="GO" id="GO:0043931">
    <property type="term" value="P:ossification involved in bone maturation"/>
    <property type="evidence" value="ECO:0007669"/>
    <property type="project" value="TreeGrafter"/>
</dbReference>
<protein>
    <recommendedName>
        <fullName evidence="12">Semaphorin-7A</fullName>
    </recommendedName>
</protein>
<dbReference type="Gene3D" id="3.30.1680.10">
    <property type="entry name" value="ligand-binding face of the semaphorins, domain 2"/>
    <property type="match status" value="1"/>
</dbReference>
<dbReference type="InterPro" id="IPR027231">
    <property type="entry name" value="Semaphorin"/>
</dbReference>
<dbReference type="FunFam" id="2.60.40.10:FF:001170">
    <property type="entry name" value="Sema domain, immunoglobulin domain (Ig), short basic domain, secreted, (Semaphorin) 3F"/>
    <property type="match status" value="1"/>
</dbReference>
<evidence type="ECO:0000256" key="2">
    <source>
        <dbReference type="ARBA" id="ARBA00009492"/>
    </source>
</evidence>
<keyword evidence="5" id="KW-0325">Glycoprotein</keyword>
<dbReference type="InterPro" id="IPR002165">
    <property type="entry name" value="Plexin_repeat"/>
</dbReference>
<gene>
    <name evidence="10" type="ORF">Q7C36_009507</name>
</gene>
<sequence>MAFRETNTLLLALIWMTVFRVSLGSHHFTPRIKVNRENGAFLTLSTSNGQVIGNLTLIQDSHRVNIYAGGPQGLFMFDPRIKHPTLKEVKLPIFEPECLNNPTNCEYEISMLKEGRNGNPLFLCGTTEHHTICCDVHLGLPTSEHKLVNCSSLRHPTHINEPSVHVDDSLYYTISDLDTGGLYRETRDKYIWPPARQIEQKHVKILANKGNGSLDGKVYSFYIEQNQNQNSDLPHWIPRVSQICMADLGGSKAMLQFRWTSMLTARLFCGDEKKRLSYTELLDVAVLEATEWENTMIYALFKNTYNLRAVCVYKMSDIIRVFTSNKFTAEKETFSSPLPGECVPNSPSLSSNILKFMESLPELKKWIKPVRDPVVFESNYHYTHLQVDTLVNRKSGHSHHVLFMSLDNGNVHKILEQENEPFIIAEYKLFKSRTHISSMLLDSVTKKLFVSSSTEVVQIDLSNCSMYGKDCKSCVMARDPYCSWDSEECSADNRSLIQDVTHGSHTTCDNGFPRTSPFRKEVETDVPESVPQYSKYYLKCPVESYHASYSWHHQGSRKDCVSAEHDCLLLIDSMSEKDGGDYQCIASENGYQKTVVHQKLQMNGASETRATPVALACLLFLISVIC</sequence>
<comment type="caution">
    <text evidence="6">Lacks conserved residue(s) required for the propagation of feature annotation.</text>
</comment>
<dbReference type="GO" id="GO:0007411">
    <property type="term" value="P:axon guidance"/>
    <property type="evidence" value="ECO:0007669"/>
    <property type="project" value="TreeGrafter"/>
</dbReference>
<dbReference type="InterPro" id="IPR036352">
    <property type="entry name" value="Semap_dom_sf"/>
</dbReference>
<dbReference type="GO" id="GO:0001755">
    <property type="term" value="P:neural crest cell migration"/>
    <property type="evidence" value="ECO:0007669"/>
    <property type="project" value="TreeGrafter"/>
</dbReference>
<evidence type="ECO:0000256" key="6">
    <source>
        <dbReference type="PROSITE-ProRule" id="PRU00352"/>
    </source>
</evidence>
<evidence type="ECO:0000256" key="7">
    <source>
        <dbReference type="SAM" id="SignalP"/>
    </source>
</evidence>
<dbReference type="InterPro" id="IPR016201">
    <property type="entry name" value="PSI"/>
</dbReference>
<dbReference type="InterPro" id="IPR007110">
    <property type="entry name" value="Ig-like_dom"/>
</dbReference>
<comment type="similarity">
    <text evidence="2">Belongs to the semaphorin family.</text>
</comment>
<proteinExistence type="inferred from homology"/>
<keyword evidence="11" id="KW-1185">Reference proteome</keyword>
<dbReference type="SUPFAM" id="SSF103575">
    <property type="entry name" value="Plexin repeat"/>
    <property type="match status" value="1"/>
</dbReference>
<evidence type="ECO:0000256" key="3">
    <source>
        <dbReference type="ARBA" id="ARBA00023136"/>
    </source>
</evidence>
<keyword evidence="3" id="KW-0472">Membrane</keyword>
<dbReference type="GO" id="GO:0071526">
    <property type="term" value="P:semaphorin-plexin signaling pathway"/>
    <property type="evidence" value="ECO:0007669"/>
    <property type="project" value="TreeGrafter"/>
</dbReference>
<dbReference type="Gene3D" id="2.130.10.10">
    <property type="entry name" value="YVTN repeat-like/Quinoprotein amine dehydrogenase"/>
    <property type="match status" value="1"/>
</dbReference>
<feature type="domain" description="Ig-like" evidence="8">
    <location>
        <begin position="513"/>
        <end position="596"/>
    </location>
</feature>
<organism evidence="10 11">
    <name type="scientific">Tachysurus vachellii</name>
    <name type="common">Darkbarbel catfish</name>
    <name type="synonym">Pelteobagrus vachellii</name>
    <dbReference type="NCBI Taxonomy" id="175792"/>
    <lineage>
        <taxon>Eukaryota</taxon>
        <taxon>Metazoa</taxon>
        <taxon>Chordata</taxon>
        <taxon>Craniata</taxon>
        <taxon>Vertebrata</taxon>
        <taxon>Euteleostomi</taxon>
        <taxon>Actinopterygii</taxon>
        <taxon>Neopterygii</taxon>
        <taxon>Teleostei</taxon>
        <taxon>Ostariophysi</taxon>
        <taxon>Siluriformes</taxon>
        <taxon>Bagridae</taxon>
        <taxon>Tachysurus</taxon>
    </lineage>
</organism>
<evidence type="ECO:0000256" key="1">
    <source>
        <dbReference type="ARBA" id="ARBA00004370"/>
    </source>
</evidence>
<dbReference type="Pfam" id="PF01437">
    <property type="entry name" value="PSI"/>
    <property type="match status" value="1"/>
</dbReference>
<evidence type="ECO:0008006" key="12">
    <source>
        <dbReference type="Google" id="ProtNLM"/>
    </source>
</evidence>
<feature type="signal peptide" evidence="7">
    <location>
        <begin position="1"/>
        <end position="24"/>
    </location>
</feature>
<dbReference type="GO" id="GO:0000122">
    <property type="term" value="P:negative regulation of transcription by RNA polymerase II"/>
    <property type="evidence" value="ECO:0007669"/>
    <property type="project" value="TreeGrafter"/>
</dbReference>
<dbReference type="InterPro" id="IPR013783">
    <property type="entry name" value="Ig-like_fold"/>
</dbReference>
<dbReference type="GO" id="GO:0005615">
    <property type="term" value="C:extracellular space"/>
    <property type="evidence" value="ECO:0007669"/>
    <property type="project" value="TreeGrafter"/>
</dbReference>
<dbReference type="GO" id="GO:0045499">
    <property type="term" value="F:chemorepellent activity"/>
    <property type="evidence" value="ECO:0007669"/>
    <property type="project" value="TreeGrafter"/>
</dbReference>
<dbReference type="PANTHER" id="PTHR11036:SF144">
    <property type="entry name" value="SEMAPHORIN-7A-LIKE"/>
    <property type="match status" value="1"/>
</dbReference>
<evidence type="ECO:0000313" key="10">
    <source>
        <dbReference type="EMBL" id="KAK2847825.1"/>
    </source>
</evidence>
<dbReference type="SMART" id="SM00630">
    <property type="entry name" value="Sema"/>
    <property type="match status" value="1"/>
</dbReference>
<dbReference type="EMBL" id="JAVHJS010000009">
    <property type="protein sequence ID" value="KAK2847825.1"/>
    <property type="molecule type" value="Genomic_DNA"/>
</dbReference>
<evidence type="ECO:0000256" key="4">
    <source>
        <dbReference type="ARBA" id="ARBA00023157"/>
    </source>
</evidence>
<dbReference type="PROSITE" id="PS50835">
    <property type="entry name" value="IG_LIKE"/>
    <property type="match status" value="1"/>
</dbReference>
<dbReference type="Gene3D" id="2.60.40.10">
    <property type="entry name" value="Immunoglobulins"/>
    <property type="match status" value="1"/>
</dbReference>
<dbReference type="SUPFAM" id="SSF48726">
    <property type="entry name" value="Immunoglobulin"/>
    <property type="match status" value="1"/>
</dbReference>
<dbReference type="PROSITE" id="PS51004">
    <property type="entry name" value="SEMA"/>
    <property type="match status" value="1"/>
</dbReference>
<dbReference type="SUPFAM" id="SSF101912">
    <property type="entry name" value="Sema domain"/>
    <property type="match status" value="1"/>
</dbReference>